<name>A0ABS1ED51_9BURK</name>
<evidence type="ECO:0000313" key="2">
    <source>
        <dbReference type="Proteomes" id="UP000635316"/>
    </source>
</evidence>
<dbReference type="Gene3D" id="3.40.140.120">
    <property type="match status" value="1"/>
</dbReference>
<dbReference type="Proteomes" id="UP000635316">
    <property type="component" value="Unassembled WGS sequence"/>
</dbReference>
<sequence length="412" mass="46346">MGIFNFFRKKEPEASARPQASYDGMAFSSMDDPAFKEYVRGEQISNDKLRNMAALRCVSLICESIGMLPINLIKNGPQKEFAKSHPAYRLLKLKPNGWQTPYEFKSQIQLSALTNGSGYARIIWSRGRPIALIPLPFDRVKASLGDDWKMTYTYTRKDGNPVTLQQHEVFHLRDLTIDGITAIARMKLASGAIKLARDAENAAARTFETGNMAGGAIETPKALSDSAFERMRKSLNEDFSGAENAGKWMILEEDAKAKLFAATSRESQHIENRNAQIEEVARAFGVPRPLLMMDDTSWGSGIEQLGIFFIQYGLQHWFTAWEQALARVMLSDSEMEELYFKTNERALLRGTLKDQYDSFAKALGAGGHATWLKQNEVRDMLDLPESDEEFANQLHNRVNAQQGNNNEPNKTA</sequence>
<proteinExistence type="predicted"/>
<accession>A0ABS1ED51</accession>
<dbReference type="Pfam" id="PF04860">
    <property type="entry name" value="Phage_portal"/>
    <property type="match status" value="1"/>
</dbReference>
<dbReference type="NCBIfam" id="TIGR01537">
    <property type="entry name" value="portal_HK97"/>
    <property type="match status" value="1"/>
</dbReference>
<dbReference type="Gene3D" id="1.20.1270.210">
    <property type="match status" value="1"/>
</dbReference>
<evidence type="ECO:0000313" key="1">
    <source>
        <dbReference type="EMBL" id="MBK1780569.1"/>
    </source>
</evidence>
<dbReference type="RefSeq" id="WP_200234577.1">
    <property type="nucleotide sequence ID" value="NZ_JAENGP010000004.1"/>
</dbReference>
<dbReference type="InterPro" id="IPR006427">
    <property type="entry name" value="Portal_HK97"/>
</dbReference>
<dbReference type="EMBL" id="JAENGP010000004">
    <property type="protein sequence ID" value="MBK1780569.1"/>
    <property type="molecule type" value="Genomic_DNA"/>
</dbReference>
<protein>
    <submittedName>
        <fullName evidence="1">Phage portal protein</fullName>
    </submittedName>
</protein>
<dbReference type="InterPro" id="IPR006944">
    <property type="entry name" value="Phage/GTA_portal"/>
</dbReference>
<keyword evidence="2" id="KW-1185">Reference proteome</keyword>
<gene>
    <name evidence="1" type="ORF">JHL22_05005</name>
</gene>
<reference evidence="1 2" key="1">
    <citation type="submission" date="2020-12" db="EMBL/GenBank/DDBJ databases">
        <authorList>
            <person name="Lu T."/>
            <person name="Wang Q."/>
            <person name="Han X."/>
        </authorList>
    </citation>
    <scope>NUCLEOTIDE SEQUENCE [LARGE SCALE GENOMIC DNA]</scope>
    <source>
        <strain evidence="1 2">WQ 585</strain>
    </source>
</reference>
<comment type="caution">
    <text evidence="1">The sequence shown here is derived from an EMBL/GenBank/DDBJ whole genome shotgun (WGS) entry which is preliminary data.</text>
</comment>
<dbReference type="Gene3D" id="3.30.1120.70">
    <property type="match status" value="1"/>
</dbReference>
<organism evidence="1 2">
    <name type="scientific">Advenella mandrilli</name>
    <dbReference type="NCBI Taxonomy" id="2800330"/>
    <lineage>
        <taxon>Bacteria</taxon>
        <taxon>Pseudomonadati</taxon>
        <taxon>Pseudomonadota</taxon>
        <taxon>Betaproteobacteria</taxon>
        <taxon>Burkholderiales</taxon>
        <taxon>Alcaligenaceae</taxon>
    </lineage>
</organism>